<protein>
    <submittedName>
        <fullName evidence="3">Uncharacterized protein</fullName>
    </submittedName>
</protein>
<dbReference type="EMBL" id="VDEP01000203">
    <property type="protein sequence ID" value="KAA1124860.1"/>
    <property type="molecule type" value="Genomic_DNA"/>
</dbReference>
<feature type="region of interest" description="Disordered" evidence="1">
    <location>
        <begin position="1"/>
        <end position="38"/>
    </location>
</feature>
<dbReference type="EMBL" id="VSWC01000029">
    <property type="protein sequence ID" value="KAA1107330.1"/>
    <property type="molecule type" value="Genomic_DNA"/>
</dbReference>
<feature type="compositionally biased region" description="Polar residues" evidence="1">
    <location>
        <begin position="1"/>
        <end position="10"/>
    </location>
</feature>
<evidence type="ECO:0000313" key="5">
    <source>
        <dbReference type="Proteomes" id="UP000325313"/>
    </source>
</evidence>
<keyword evidence="4" id="KW-1185">Reference proteome</keyword>
<evidence type="ECO:0000313" key="2">
    <source>
        <dbReference type="EMBL" id="KAA1107330.1"/>
    </source>
</evidence>
<evidence type="ECO:0000313" key="4">
    <source>
        <dbReference type="Proteomes" id="UP000324748"/>
    </source>
</evidence>
<comment type="caution">
    <text evidence="3">The sequence shown here is derived from an EMBL/GenBank/DDBJ whole genome shotgun (WGS) entry which is preliminary data.</text>
</comment>
<evidence type="ECO:0000256" key="1">
    <source>
        <dbReference type="SAM" id="MobiDB-lite"/>
    </source>
</evidence>
<name>A0A5B0RGH8_PUCGR</name>
<dbReference type="OrthoDB" id="10301364at2759"/>
<dbReference type="Proteomes" id="UP000324748">
    <property type="component" value="Unassembled WGS sequence"/>
</dbReference>
<organism evidence="3 5">
    <name type="scientific">Puccinia graminis f. sp. tritici</name>
    <dbReference type="NCBI Taxonomy" id="56615"/>
    <lineage>
        <taxon>Eukaryota</taxon>
        <taxon>Fungi</taxon>
        <taxon>Dikarya</taxon>
        <taxon>Basidiomycota</taxon>
        <taxon>Pucciniomycotina</taxon>
        <taxon>Pucciniomycetes</taxon>
        <taxon>Pucciniales</taxon>
        <taxon>Pucciniaceae</taxon>
        <taxon>Puccinia</taxon>
    </lineage>
</organism>
<dbReference type="AlphaFoldDB" id="A0A5B0RGH8"/>
<gene>
    <name evidence="2" type="ORF">PGT21_010407</name>
    <name evidence="3" type="ORF">PGTUg99_036083</name>
</gene>
<proteinExistence type="predicted"/>
<evidence type="ECO:0000313" key="3">
    <source>
        <dbReference type="EMBL" id="KAA1124860.1"/>
    </source>
</evidence>
<sequence length="193" mass="21115">MIFTWGCSQGSGEGRPKAGPQRQAVRVSPCPRPDGSSSEASLIAGSLVGSVRAWFNSTCRRFFLSGRWLTRELTSALLEGLLSHKILCTSQRRARARLKQVSFPQVWTRSPVFWTNSLVLDGPARYPATRLGTQPPASVPSHPPRYPWKLLGRASTRLASIPAEKNSEELPRVYRSGASLRPTALGTSACGRL</sequence>
<reference evidence="4 5" key="1">
    <citation type="submission" date="2019-05" db="EMBL/GenBank/DDBJ databases">
        <title>Emergence of the Ug99 lineage of the wheat stem rust pathogen through somatic hybridization.</title>
        <authorList>
            <person name="Li F."/>
            <person name="Upadhyaya N.M."/>
            <person name="Sperschneider J."/>
            <person name="Matny O."/>
            <person name="Nguyen-Phuc H."/>
            <person name="Mago R."/>
            <person name="Raley C."/>
            <person name="Miller M.E."/>
            <person name="Silverstein K.A.T."/>
            <person name="Henningsen E."/>
            <person name="Hirsch C.D."/>
            <person name="Visser B."/>
            <person name="Pretorius Z.A."/>
            <person name="Steffenson B.J."/>
            <person name="Schwessinger B."/>
            <person name="Dodds P.N."/>
            <person name="Figueroa M."/>
        </authorList>
    </citation>
    <scope>NUCLEOTIDE SEQUENCE [LARGE SCALE GENOMIC DNA]</scope>
    <source>
        <strain evidence="2">21-0</strain>
        <strain evidence="3 5">Ug99</strain>
    </source>
</reference>
<accession>A0A5B0RGH8</accession>
<dbReference type="Proteomes" id="UP000325313">
    <property type="component" value="Unassembled WGS sequence"/>
</dbReference>